<feature type="transmembrane region" description="Helical" evidence="8">
    <location>
        <begin position="378"/>
        <end position="398"/>
    </location>
</feature>
<evidence type="ECO:0000256" key="4">
    <source>
        <dbReference type="ARBA" id="ARBA00022741"/>
    </source>
</evidence>
<keyword evidence="2" id="KW-1003">Cell membrane</keyword>
<evidence type="ECO:0000313" key="11">
    <source>
        <dbReference type="Proteomes" id="UP000659388"/>
    </source>
</evidence>
<dbReference type="RefSeq" id="WP_202243134.1">
    <property type="nucleotide sequence ID" value="NZ_JAESIY010000002.1"/>
</dbReference>
<dbReference type="Pfam" id="PF01966">
    <property type="entry name" value="HD"/>
    <property type="match status" value="1"/>
</dbReference>
<proteinExistence type="predicted"/>
<dbReference type="InterPro" id="IPR043760">
    <property type="entry name" value="PycTM_dom"/>
</dbReference>
<feature type="transmembrane region" description="Helical" evidence="8">
    <location>
        <begin position="281"/>
        <end position="301"/>
    </location>
</feature>
<dbReference type="GO" id="GO:0051607">
    <property type="term" value="P:defense response to virus"/>
    <property type="evidence" value="ECO:0007669"/>
    <property type="project" value="UniProtKB-KW"/>
</dbReference>
<dbReference type="EMBL" id="JAESIY010000002">
    <property type="protein sequence ID" value="MBL3655465.1"/>
    <property type="molecule type" value="Genomic_DNA"/>
</dbReference>
<dbReference type="Gene3D" id="1.10.3210.10">
    <property type="entry name" value="Hypothetical protein af1432"/>
    <property type="match status" value="1"/>
</dbReference>
<dbReference type="Pfam" id="PF18967">
    <property type="entry name" value="PycTM"/>
    <property type="match status" value="1"/>
</dbReference>
<keyword evidence="5 8" id="KW-1133">Transmembrane helix</keyword>
<dbReference type="InterPro" id="IPR003607">
    <property type="entry name" value="HD/PDEase_dom"/>
</dbReference>
<protein>
    <submittedName>
        <fullName evidence="10">HD domain-containing protein</fullName>
    </submittedName>
</protein>
<keyword evidence="11" id="KW-1185">Reference proteome</keyword>
<name>A0A937JZN4_9BACT</name>
<keyword evidence="6" id="KW-0051">Antiviral defense</keyword>
<evidence type="ECO:0000256" key="3">
    <source>
        <dbReference type="ARBA" id="ARBA00022692"/>
    </source>
</evidence>
<dbReference type="SUPFAM" id="SSF109604">
    <property type="entry name" value="HD-domain/PDEase-like"/>
    <property type="match status" value="1"/>
</dbReference>
<evidence type="ECO:0000256" key="5">
    <source>
        <dbReference type="ARBA" id="ARBA00022989"/>
    </source>
</evidence>
<dbReference type="PANTHER" id="PTHR21174">
    <property type="match status" value="1"/>
</dbReference>
<accession>A0A937JZN4</accession>
<keyword evidence="3 8" id="KW-0812">Transmembrane</keyword>
<evidence type="ECO:0000256" key="7">
    <source>
        <dbReference type="ARBA" id="ARBA00023136"/>
    </source>
</evidence>
<evidence type="ECO:0000256" key="1">
    <source>
        <dbReference type="ARBA" id="ARBA00004236"/>
    </source>
</evidence>
<dbReference type="AlphaFoldDB" id="A0A937JZN4"/>
<feature type="transmembrane region" description="Helical" evidence="8">
    <location>
        <begin position="255"/>
        <end position="275"/>
    </location>
</feature>
<dbReference type="InterPro" id="IPR009218">
    <property type="entry name" value="HD_phosphohydro"/>
</dbReference>
<reference evidence="10" key="1">
    <citation type="submission" date="2021-01" db="EMBL/GenBank/DDBJ databases">
        <title>Fulvivirga kasyanovii gen. nov., sp nov., a novel member of the phylum Bacteroidetes isolated from seawater in a mussel farm.</title>
        <authorList>
            <person name="Zhao L.-H."/>
            <person name="Wang Z.-J."/>
        </authorList>
    </citation>
    <scope>NUCLEOTIDE SEQUENCE</scope>
    <source>
        <strain evidence="10">2943</strain>
    </source>
</reference>
<evidence type="ECO:0000256" key="6">
    <source>
        <dbReference type="ARBA" id="ARBA00023118"/>
    </source>
</evidence>
<gene>
    <name evidence="10" type="ORF">JL102_04935</name>
</gene>
<comment type="caution">
    <text evidence="10">The sequence shown here is derived from an EMBL/GenBank/DDBJ whole genome shotgun (WGS) entry which is preliminary data.</text>
</comment>
<organism evidence="10 11">
    <name type="scientific">Fulvivirga sediminis</name>
    <dbReference type="NCBI Taxonomy" id="2803949"/>
    <lineage>
        <taxon>Bacteria</taxon>
        <taxon>Pseudomonadati</taxon>
        <taxon>Bacteroidota</taxon>
        <taxon>Cytophagia</taxon>
        <taxon>Cytophagales</taxon>
        <taxon>Fulvivirgaceae</taxon>
        <taxon>Fulvivirga</taxon>
    </lineage>
</organism>
<feature type="domain" description="HD/PDEase" evidence="9">
    <location>
        <begin position="34"/>
        <end position="148"/>
    </location>
</feature>
<dbReference type="InterPro" id="IPR006674">
    <property type="entry name" value="HD_domain"/>
</dbReference>
<dbReference type="SMART" id="SM00471">
    <property type="entry name" value="HDc"/>
    <property type="match status" value="1"/>
</dbReference>
<evidence type="ECO:0000256" key="8">
    <source>
        <dbReference type="SAM" id="Phobius"/>
    </source>
</evidence>
<dbReference type="PANTHER" id="PTHR21174:SF0">
    <property type="entry name" value="HD PHOSPHOHYDROLASE FAMILY PROTEIN-RELATED"/>
    <property type="match status" value="1"/>
</dbReference>
<evidence type="ECO:0000313" key="10">
    <source>
        <dbReference type="EMBL" id="MBL3655465.1"/>
    </source>
</evidence>
<evidence type="ECO:0000256" key="2">
    <source>
        <dbReference type="ARBA" id="ARBA00022475"/>
    </source>
</evidence>
<dbReference type="CDD" id="cd00077">
    <property type="entry name" value="HDc"/>
    <property type="match status" value="1"/>
</dbReference>
<dbReference type="Proteomes" id="UP000659388">
    <property type="component" value="Unassembled WGS sequence"/>
</dbReference>
<evidence type="ECO:0000259" key="9">
    <source>
        <dbReference type="SMART" id="SM00471"/>
    </source>
</evidence>
<keyword evidence="7 8" id="KW-0472">Membrane</keyword>
<dbReference type="GO" id="GO:0005886">
    <property type="term" value="C:plasma membrane"/>
    <property type="evidence" value="ECO:0007669"/>
    <property type="project" value="UniProtKB-SubCell"/>
</dbReference>
<comment type="subcellular location">
    <subcellularLocation>
        <location evidence="1">Cell membrane</location>
    </subcellularLocation>
</comment>
<sequence>MTEEETPIQEKSEILIKVEQYIKQLFKEELSDQLLYHSLSHTTEVVEASVSLGFDTGLSDEDQEILELAAWFHDAGYIKKYNGHEAESVEFAKEFLSKEGYPKEKLEKVNSLILSTVLGHQSENLLEELLHDADMSHMGRKRFFRKGELLRVELENYLDKTYTELEWEEHQYNFLVSNSFITAAARSSYERRRVKNIKKQRKNILKARKVTVRTNTGKDFGRGIDTLYRANYRNHINLSAIADGKANMMISINTIMISVIVTLSGASLSLSKGFAVESLRFTIPILILLVGALVSVVFAVLSARPKVTEKDVDLEKVKTDKISLLYFGNFLGVPKEEFVQYLNNLKKDQKRLYDSMSVDIYHLGIVLKEKYRLLSISYNIFVAGLSLTVVAFIVIFFYTNG</sequence>
<keyword evidence="4" id="KW-0547">Nucleotide-binding</keyword>
<dbReference type="GO" id="GO:0000166">
    <property type="term" value="F:nucleotide binding"/>
    <property type="evidence" value="ECO:0007669"/>
    <property type="project" value="UniProtKB-KW"/>
</dbReference>